<dbReference type="EMBL" id="KZ271580">
    <property type="protein sequence ID" value="OZC04795.1"/>
    <property type="molecule type" value="Genomic_DNA"/>
</dbReference>
<evidence type="ECO:0000313" key="2">
    <source>
        <dbReference type="EMBL" id="OZC04795.1"/>
    </source>
</evidence>
<gene>
    <name evidence="2" type="ORF">X798_08235</name>
</gene>
<dbReference type="Proteomes" id="UP000242913">
    <property type="component" value="Unassembled WGS sequence"/>
</dbReference>
<feature type="compositionally biased region" description="Basic and acidic residues" evidence="1">
    <location>
        <begin position="28"/>
        <end position="39"/>
    </location>
</feature>
<sequence>MPKKQKSKIPESSGESAHSPIWSVTRRQRTELSPRRDDEIGSTQSFSSRTVTTTERVQMIPLPVTFDAPVDVLTPTGRNERFLATTKITSESYSLPVIGGITISGAPLYTGLYIVPKTTKTRNVRTMMTTTTTTTYSAIEINDNEEELKVETEEKTVPQSTRITLDFPMDYEVVDFEDLLAASPAEEKEHLYVVVGKKDSPTRTTDAADYVVKMIDIDLPSSESKDSPSIERISDAEIEGLMTEIEEGYSDRHDYDAYEGTIASTSRSNEIDQEPIHRYVTVYHNGISSEKLSPEVERISKEVSTVVAKLSGAYKRASIEGEHIIYTDTKTGQTLQKGTQSENRQIGESPRRLKSTYTVRFSDPFRIEADDYPWTQQENQSEIIFQKEKKDQIGTLDEWQKEKDQQTQINQKGAKIIEEIRQKKPVNAGKLITGLFKKGETYLDYPATETYKGPVDSTYRILDVESEPIEQLVSVYHNGRSDEFVPIEEKKPSIDVGEVFTDAAQALGAKITGLFKRGPAHLDYPTSGPYDGPLASTSLALDVEGEPLQQHVNVYHSGRSDEPMIKIVEIPTEIPVEEVLEEKPIVTAKIITGLF</sequence>
<dbReference type="OrthoDB" id="5843047at2759"/>
<organism evidence="2 3">
    <name type="scientific">Onchocerca flexuosa</name>
    <dbReference type="NCBI Taxonomy" id="387005"/>
    <lineage>
        <taxon>Eukaryota</taxon>
        <taxon>Metazoa</taxon>
        <taxon>Ecdysozoa</taxon>
        <taxon>Nematoda</taxon>
        <taxon>Chromadorea</taxon>
        <taxon>Rhabditida</taxon>
        <taxon>Spirurina</taxon>
        <taxon>Spiruromorpha</taxon>
        <taxon>Filarioidea</taxon>
        <taxon>Onchocercidae</taxon>
        <taxon>Onchocerca</taxon>
    </lineage>
</organism>
<feature type="non-terminal residue" evidence="2">
    <location>
        <position position="595"/>
    </location>
</feature>
<accession>A0A238BJQ6</accession>
<protein>
    <submittedName>
        <fullName evidence="2">Uncharacterized protein</fullName>
    </submittedName>
</protein>
<keyword evidence="3" id="KW-1185">Reference proteome</keyword>
<feature type="region of interest" description="Disordered" evidence="1">
    <location>
        <begin position="1"/>
        <end position="52"/>
    </location>
</feature>
<evidence type="ECO:0000256" key="1">
    <source>
        <dbReference type="SAM" id="MobiDB-lite"/>
    </source>
</evidence>
<reference evidence="2 3" key="1">
    <citation type="submission" date="2015-12" db="EMBL/GenBank/DDBJ databases">
        <title>Draft genome of the nematode, Onchocerca flexuosa.</title>
        <authorList>
            <person name="Mitreva M."/>
        </authorList>
    </citation>
    <scope>NUCLEOTIDE SEQUENCE [LARGE SCALE GENOMIC DNA]</scope>
    <source>
        <strain evidence="2">Red Deer</strain>
    </source>
</reference>
<proteinExistence type="predicted"/>
<dbReference type="AlphaFoldDB" id="A0A238BJQ6"/>
<evidence type="ECO:0000313" key="3">
    <source>
        <dbReference type="Proteomes" id="UP000242913"/>
    </source>
</evidence>
<feature type="compositionally biased region" description="Polar residues" evidence="1">
    <location>
        <begin position="41"/>
        <end position="52"/>
    </location>
</feature>
<name>A0A238BJQ6_9BILA</name>